<dbReference type="InterPro" id="IPR010263">
    <property type="entry name" value="T6SS_TssK"/>
</dbReference>
<dbReference type="PANTHER" id="PTHR35566:SF1">
    <property type="entry name" value="TYPE VI SECRETION SYSTEM BASEPLATE COMPONENT TSSK1"/>
    <property type="match status" value="1"/>
</dbReference>
<dbReference type="Pfam" id="PF05936">
    <property type="entry name" value="T6SS_VasE"/>
    <property type="match status" value="1"/>
</dbReference>
<gene>
    <name evidence="1" type="primary">tssK</name>
    <name evidence="1" type="ORF">POL68_22045</name>
</gene>
<sequence>MKPPQRVVWSEGMFMSPQHMQQQDLYHETLLEARLAALLPYTWGVVSQEFDMEALRAGQVQLLRFSGVLPDGLPITFERGQEEAPAARLVEGHFPAVEHTLDVYLGIPKERNGVESYGVNGRVGASPRFSPKNQPISDLHASTSVIPVAFAQRNVRLLFESETRDDFDAIKIAELARDKSGNLVLVDHYIPPCLRIDASPYLTNELRLLLRLLIGKQRTIASRRRHRDASALEFTASDVTLFLELNTLNGIIPFLSHALEAGNLRPQELYLMLSRCAGQLCTFAPDADPSTLPSFQFTHLHATFGELFRRINELMRNVALEQCLTVAMELGSDRIFRGSLSDERLDRCGQFFLTVRSELPENLVAEQLPKLIKVASGSEIRNVVHAASPGVPIKVTYRPPPEIPLQPGTSYFVLSVQDGYWKNAMRERNVALYLPQPFEVSRTSIELLAVPMVGR</sequence>
<name>A0ABT5DFS2_9BACT</name>
<evidence type="ECO:0000313" key="1">
    <source>
        <dbReference type="EMBL" id="MDC0711167.1"/>
    </source>
</evidence>
<proteinExistence type="predicted"/>
<comment type="caution">
    <text evidence="1">The sequence shown here is derived from an EMBL/GenBank/DDBJ whole genome shotgun (WGS) entry which is preliminary data.</text>
</comment>
<organism evidence="1 2">
    <name type="scientific">Stigmatella ashevillensis</name>
    <dbReference type="NCBI Taxonomy" id="2995309"/>
    <lineage>
        <taxon>Bacteria</taxon>
        <taxon>Pseudomonadati</taxon>
        <taxon>Myxococcota</taxon>
        <taxon>Myxococcia</taxon>
        <taxon>Myxococcales</taxon>
        <taxon>Cystobacterineae</taxon>
        <taxon>Archangiaceae</taxon>
        <taxon>Stigmatella</taxon>
    </lineage>
</organism>
<reference evidence="1 2" key="1">
    <citation type="submission" date="2022-11" db="EMBL/GenBank/DDBJ databases">
        <title>Minimal conservation of predation-associated metabolite biosynthetic gene clusters underscores biosynthetic potential of Myxococcota including descriptions for ten novel species: Archangium lansinium sp. nov., Myxococcus landrumus sp. nov., Nannocystis bai.</title>
        <authorList>
            <person name="Ahearne A."/>
            <person name="Stevens C."/>
            <person name="Dowd S."/>
        </authorList>
    </citation>
    <scope>NUCLEOTIDE SEQUENCE [LARGE SCALE GENOMIC DNA]</scope>
    <source>
        <strain evidence="1 2">NCWAL01</strain>
    </source>
</reference>
<dbReference type="PANTHER" id="PTHR35566">
    <property type="entry name" value="BLR3599 PROTEIN"/>
    <property type="match status" value="1"/>
</dbReference>
<accession>A0ABT5DFS2</accession>
<keyword evidence="2" id="KW-1185">Reference proteome</keyword>
<evidence type="ECO:0000313" key="2">
    <source>
        <dbReference type="Proteomes" id="UP001221838"/>
    </source>
</evidence>
<dbReference type="RefSeq" id="WP_272141127.1">
    <property type="nucleotide sequence ID" value="NZ_JAQNDM010000002.1"/>
</dbReference>
<dbReference type="NCBIfam" id="TIGR03353">
    <property type="entry name" value="VI_chp_4"/>
    <property type="match status" value="1"/>
</dbReference>
<dbReference type="EMBL" id="JAQNDM010000002">
    <property type="protein sequence ID" value="MDC0711167.1"/>
    <property type="molecule type" value="Genomic_DNA"/>
</dbReference>
<protein>
    <submittedName>
        <fullName evidence="1">Type VI secretion system baseplate subunit TssK</fullName>
    </submittedName>
</protein>
<dbReference type="Proteomes" id="UP001221838">
    <property type="component" value="Unassembled WGS sequence"/>
</dbReference>